<proteinExistence type="inferred from homology"/>
<dbReference type="Proteomes" id="UP001562354">
    <property type="component" value="Unassembled WGS sequence"/>
</dbReference>
<dbReference type="PANTHER" id="PTHR43918">
    <property type="entry name" value="ACETYLCHOLINESTERASE"/>
    <property type="match status" value="1"/>
</dbReference>
<feature type="domain" description="Carboxylesterase type B" evidence="4">
    <location>
        <begin position="33"/>
        <end position="355"/>
    </location>
</feature>
<dbReference type="GeneID" id="95976097"/>
<dbReference type="EC" id="3.1.1.-" evidence="3"/>
<gene>
    <name evidence="5" type="ORF">AAFC00_002395</name>
</gene>
<dbReference type="Gene3D" id="3.40.50.1820">
    <property type="entry name" value="alpha/beta hydrolase"/>
    <property type="match status" value="1"/>
</dbReference>
<dbReference type="InterPro" id="IPR002018">
    <property type="entry name" value="CarbesteraseB"/>
</dbReference>
<dbReference type="InterPro" id="IPR029058">
    <property type="entry name" value="AB_hydrolase_fold"/>
</dbReference>
<evidence type="ECO:0000256" key="3">
    <source>
        <dbReference type="RuleBase" id="RU361235"/>
    </source>
</evidence>
<feature type="domain" description="Carboxylesterase type B" evidence="4">
    <location>
        <begin position="365"/>
        <end position="472"/>
    </location>
</feature>
<dbReference type="PANTHER" id="PTHR43918:SF4">
    <property type="entry name" value="CARBOXYLIC ESTER HYDROLASE"/>
    <property type="match status" value="1"/>
</dbReference>
<dbReference type="InterPro" id="IPR050654">
    <property type="entry name" value="AChE-related_enzymes"/>
</dbReference>
<evidence type="ECO:0000256" key="1">
    <source>
        <dbReference type="ARBA" id="ARBA00005964"/>
    </source>
</evidence>
<dbReference type="EMBL" id="JBFMKM010000012">
    <property type="protein sequence ID" value="KAL1301936.1"/>
    <property type="molecule type" value="Genomic_DNA"/>
</dbReference>
<dbReference type="PROSITE" id="PS00122">
    <property type="entry name" value="CARBOXYLESTERASE_B_1"/>
    <property type="match status" value="1"/>
</dbReference>
<sequence>MRDLQTLFLLAVGFSTVSVAKPTAQPRCPTNDLEIQTSSGVVFGAINGITPRVRAFLGIPYAEPPVGPLRWLPAIALNSTNRTINASQFGPSCPQNYALRDIYSTEIPEFLVDGPMSEDCLSLSVWAPANPKNTSLPVFIWIHGGGFNFGSASVPYQIPAKWVQRTQSHIVVSIQYRLNILGFPNAAGLEHNNLGLMDQRLAIEWVQHNIKSFGGDPQHMVLWGQSAGGNSVQIQNYAYPNDPIVNGFISDSGSEFLPGYSPDLTQTNFSSVARIFDCSYPENATATLDCMRRINTTALTDVVKANGSSPYSFIPVPDEVIVFSNYTARAFANQLSSRPAIYGSTLNETTSLVPFPADPLTSSLNLTLVEKLNAVTFICPQRQSSQVRQAVSRKTYRYRYHGNFANISPLPWLGAYHCSELPLIFGTEGDYRGPATSLEAATSKAMQDRWLAFAKDPDHGLEEMGWMDYSSGNVETFAADGIAVQDAPVSNVDALCPT</sequence>
<protein>
    <recommendedName>
        <fullName evidence="3">Carboxylic ester hydrolase</fullName>
        <ecNumber evidence="3">3.1.1.-</ecNumber>
    </recommendedName>
</protein>
<reference evidence="5 6" key="1">
    <citation type="submission" date="2024-07" db="EMBL/GenBank/DDBJ databases">
        <title>Draft sequence of the Neodothiora populina.</title>
        <authorList>
            <person name="Drown D.D."/>
            <person name="Schuette U.S."/>
            <person name="Buechlein A.B."/>
            <person name="Rusch D.R."/>
            <person name="Winton L.W."/>
            <person name="Adams G.A."/>
        </authorList>
    </citation>
    <scope>NUCLEOTIDE SEQUENCE [LARGE SCALE GENOMIC DNA]</scope>
    <source>
        <strain evidence="5 6">CPC 39397</strain>
    </source>
</reference>
<feature type="signal peptide" evidence="3">
    <location>
        <begin position="1"/>
        <end position="20"/>
    </location>
</feature>
<evidence type="ECO:0000256" key="2">
    <source>
        <dbReference type="ARBA" id="ARBA00022801"/>
    </source>
</evidence>
<evidence type="ECO:0000313" key="5">
    <source>
        <dbReference type="EMBL" id="KAL1301936.1"/>
    </source>
</evidence>
<name>A0ABR3P7A4_9PEZI</name>
<keyword evidence="6" id="KW-1185">Reference proteome</keyword>
<comment type="caution">
    <text evidence="5">The sequence shown here is derived from an EMBL/GenBank/DDBJ whole genome shotgun (WGS) entry which is preliminary data.</text>
</comment>
<keyword evidence="3" id="KW-0732">Signal</keyword>
<accession>A0ABR3P7A4</accession>
<feature type="chain" id="PRO_5044950123" description="Carboxylic ester hydrolase" evidence="3">
    <location>
        <begin position="21"/>
        <end position="498"/>
    </location>
</feature>
<dbReference type="Pfam" id="PF00135">
    <property type="entry name" value="COesterase"/>
    <property type="match status" value="2"/>
</dbReference>
<comment type="similarity">
    <text evidence="1 3">Belongs to the type-B carboxylesterase/lipase family.</text>
</comment>
<evidence type="ECO:0000313" key="6">
    <source>
        <dbReference type="Proteomes" id="UP001562354"/>
    </source>
</evidence>
<organism evidence="5 6">
    <name type="scientific">Neodothiora populina</name>
    <dbReference type="NCBI Taxonomy" id="2781224"/>
    <lineage>
        <taxon>Eukaryota</taxon>
        <taxon>Fungi</taxon>
        <taxon>Dikarya</taxon>
        <taxon>Ascomycota</taxon>
        <taxon>Pezizomycotina</taxon>
        <taxon>Dothideomycetes</taxon>
        <taxon>Dothideomycetidae</taxon>
        <taxon>Dothideales</taxon>
        <taxon>Dothioraceae</taxon>
        <taxon>Neodothiora</taxon>
    </lineage>
</organism>
<keyword evidence="2 3" id="KW-0378">Hydrolase</keyword>
<evidence type="ECO:0000259" key="4">
    <source>
        <dbReference type="Pfam" id="PF00135"/>
    </source>
</evidence>
<dbReference type="SUPFAM" id="SSF53474">
    <property type="entry name" value="alpha/beta-Hydrolases"/>
    <property type="match status" value="1"/>
</dbReference>
<dbReference type="InterPro" id="IPR019826">
    <property type="entry name" value="Carboxylesterase_B_AS"/>
</dbReference>
<dbReference type="RefSeq" id="XP_069198212.1">
    <property type="nucleotide sequence ID" value="XM_069341704.1"/>
</dbReference>